<dbReference type="RefSeq" id="XP_009057596.1">
    <property type="nucleotide sequence ID" value="XM_009059348.1"/>
</dbReference>
<dbReference type="GO" id="GO:0035249">
    <property type="term" value="P:synaptic transmission, glutamatergic"/>
    <property type="evidence" value="ECO:0007669"/>
    <property type="project" value="TreeGrafter"/>
</dbReference>
<dbReference type="GO" id="GO:0016081">
    <property type="term" value="P:synaptic vesicle docking"/>
    <property type="evidence" value="ECO:0007669"/>
    <property type="project" value="TreeGrafter"/>
</dbReference>
<dbReference type="PANTHER" id="PTHR10480">
    <property type="entry name" value="PROTEIN UNC-13 HOMOLOG"/>
    <property type="match status" value="1"/>
</dbReference>
<dbReference type="GO" id="GO:0016082">
    <property type="term" value="P:synaptic vesicle priming"/>
    <property type="evidence" value="ECO:0007669"/>
    <property type="project" value="TreeGrafter"/>
</dbReference>
<dbReference type="KEGG" id="lgi:LOTGIDRAFT_145716"/>
<dbReference type="GO" id="GO:0099525">
    <property type="term" value="P:presynaptic dense core vesicle exocytosis"/>
    <property type="evidence" value="ECO:0007669"/>
    <property type="project" value="TreeGrafter"/>
</dbReference>
<dbReference type="Proteomes" id="UP000030746">
    <property type="component" value="Unassembled WGS sequence"/>
</dbReference>
<sequence>NEQNEGEESGSHSLDFWHKLIDLLVSVIDEDKNNYTSVLNQFPQELNVGQVSASIIWSLFSQDLCMALKGMCMIALFY</sequence>
<dbReference type="GO" id="GO:0019992">
    <property type="term" value="F:diacylglycerol binding"/>
    <property type="evidence" value="ECO:0007669"/>
    <property type="project" value="InterPro"/>
</dbReference>
<dbReference type="SMART" id="SM01145">
    <property type="entry name" value="DUF1041"/>
    <property type="match status" value="1"/>
</dbReference>
<feature type="domain" description="MUN" evidence="1">
    <location>
        <begin position="1"/>
        <end position="71"/>
    </location>
</feature>
<organism evidence="2 3">
    <name type="scientific">Lottia gigantea</name>
    <name type="common">Giant owl limpet</name>
    <dbReference type="NCBI Taxonomy" id="225164"/>
    <lineage>
        <taxon>Eukaryota</taxon>
        <taxon>Metazoa</taxon>
        <taxon>Spiralia</taxon>
        <taxon>Lophotrochozoa</taxon>
        <taxon>Mollusca</taxon>
        <taxon>Gastropoda</taxon>
        <taxon>Patellogastropoda</taxon>
        <taxon>Lottioidea</taxon>
        <taxon>Lottiidae</taxon>
        <taxon>Lottia</taxon>
    </lineage>
</organism>
<protein>
    <recommendedName>
        <fullName evidence="1">MUN domain-containing protein</fullName>
    </recommendedName>
</protein>
<dbReference type="InterPro" id="IPR010439">
    <property type="entry name" value="MUN_dom"/>
</dbReference>
<feature type="non-terminal residue" evidence="2">
    <location>
        <position position="1"/>
    </location>
</feature>
<dbReference type="GeneID" id="20234996"/>
<reference evidence="2 3" key="1">
    <citation type="journal article" date="2013" name="Nature">
        <title>Insights into bilaterian evolution from three spiralian genomes.</title>
        <authorList>
            <person name="Simakov O."/>
            <person name="Marletaz F."/>
            <person name="Cho S.J."/>
            <person name="Edsinger-Gonzales E."/>
            <person name="Havlak P."/>
            <person name="Hellsten U."/>
            <person name="Kuo D.H."/>
            <person name="Larsson T."/>
            <person name="Lv J."/>
            <person name="Arendt D."/>
            <person name="Savage R."/>
            <person name="Osoegawa K."/>
            <person name="de Jong P."/>
            <person name="Grimwood J."/>
            <person name="Chapman J.A."/>
            <person name="Shapiro H."/>
            <person name="Aerts A."/>
            <person name="Otillar R.P."/>
            <person name="Terry A.Y."/>
            <person name="Boore J.L."/>
            <person name="Grigoriev I.V."/>
            <person name="Lindberg D.R."/>
            <person name="Seaver E.C."/>
            <person name="Weisblat D.A."/>
            <person name="Putnam N.H."/>
            <person name="Rokhsar D.S."/>
        </authorList>
    </citation>
    <scope>NUCLEOTIDE SEQUENCE [LARGE SCALE GENOMIC DNA]</scope>
</reference>
<accession>V4AED5</accession>
<proteinExistence type="predicted"/>
<dbReference type="GO" id="GO:0043195">
    <property type="term" value="C:terminal bouton"/>
    <property type="evidence" value="ECO:0007669"/>
    <property type="project" value="TreeGrafter"/>
</dbReference>
<dbReference type="GO" id="GO:0031594">
    <property type="term" value="C:neuromuscular junction"/>
    <property type="evidence" value="ECO:0007669"/>
    <property type="project" value="TreeGrafter"/>
</dbReference>
<dbReference type="PANTHER" id="PTHR10480:SF12">
    <property type="entry name" value="UNC-13, ISOFORM E"/>
    <property type="match status" value="1"/>
</dbReference>
<dbReference type="EMBL" id="KB202233">
    <property type="protein sequence ID" value="ESO91716.1"/>
    <property type="molecule type" value="Genomic_DNA"/>
</dbReference>
<dbReference type="GO" id="GO:0098831">
    <property type="term" value="C:presynaptic active zone cytoplasmic component"/>
    <property type="evidence" value="ECO:0007669"/>
    <property type="project" value="TreeGrafter"/>
</dbReference>
<evidence type="ECO:0000259" key="1">
    <source>
        <dbReference type="SMART" id="SM01145"/>
    </source>
</evidence>
<dbReference type="GO" id="GO:0042734">
    <property type="term" value="C:presynaptic membrane"/>
    <property type="evidence" value="ECO:0007669"/>
    <property type="project" value="TreeGrafter"/>
</dbReference>
<evidence type="ECO:0000313" key="3">
    <source>
        <dbReference type="Proteomes" id="UP000030746"/>
    </source>
</evidence>
<dbReference type="OrthoDB" id="10067398at2759"/>
<dbReference type="GO" id="GO:0017075">
    <property type="term" value="F:syntaxin-1 binding"/>
    <property type="evidence" value="ECO:0007669"/>
    <property type="project" value="TreeGrafter"/>
</dbReference>
<dbReference type="CTD" id="20234996"/>
<name>V4AED5_LOTGI</name>
<evidence type="ECO:0000313" key="2">
    <source>
        <dbReference type="EMBL" id="ESO91716.1"/>
    </source>
</evidence>
<dbReference type="HOGENOM" id="CLU_2628944_0_0_1"/>
<dbReference type="GO" id="GO:0061789">
    <property type="term" value="P:dense core granule priming"/>
    <property type="evidence" value="ECO:0007669"/>
    <property type="project" value="TreeGrafter"/>
</dbReference>
<dbReference type="GO" id="GO:0030672">
    <property type="term" value="C:synaptic vesicle membrane"/>
    <property type="evidence" value="ECO:0007669"/>
    <property type="project" value="TreeGrafter"/>
</dbReference>
<dbReference type="AlphaFoldDB" id="V4AED5"/>
<dbReference type="InterPro" id="IPR027080">
    <property type="entry name" value="Unc-13"/>
</dbReference>
<dbReference type="Pfam" id="PF06292">
    <property type="entry name" value="MUN"/>
    <property type="match status" value="1"/>
</dbReference>
<gene>
    <name evidence="2" type="ORF">LOTGIDRAFT_145716</name>
</gene>
<dbReference type="GO" id="GO:0005516">
    <property type="term" value="F:calmodulin binding"/>
    <property type="evidence" value="ECO:0007669"/>
    <property type="project" value="TreeGrafter"/>
</dbReference>
<keyword evidence="3" id="KW-1185">Reference proteome</keyword>
<dbReference type="STRING" id="225164.V4AED5"/>